<name>A0A9P7ZF55_9HYPO</name>
<accession>A0A9P7ZF55</accession>
<organism evidence="2 3">
    <name type="scientific">Emericellopsis atlantica</name>
    <dbReference type="NCBI Taxonomy" id="2614577"/>
    <lineage>
        <taxon>Eukaryota</taxon>
        <taxon>Fungi</taxon>
        <taxon>Dikarya</taxon>
        <taxon>Ascomycota</taxon>
        <taxon>Pezizomycotina</taxon>
        <taxon>Sordariomycetes</taxon>
        <taxon>Hypocreomycetidae</taxon>
        <taxon>Hypocreales</taxon>
        <taxon>Bionectriaceae</taxon>
        <taxon>Emericellopsis</taxon>
    </lineage>
</organism>
<evidence type="ECO:0000313" key="2">
    <source>
        <dbReference type="EMBL" id="KAG9250566.1"/>
    </source>
</evidence>
<comment type="caution">
    <text evidence="2">The sequence shown here is derived from an EMBL/GenBank/DDBJ whole genome shotgun (WGS) entry which is preliminary data.</text>
</comment>
<dbReference type="Proteomes" id="UP000887229">
    <property type="component" value="Unassembled WGS sequence"/>
</dbReference>
<proteinExistence type="predicted"/>
<dbReference type="OrthoDB" id="5400409at2759"/>
<gene>
    <name evidence="2" type="ORF">F5Z01DRAFT_360051</name>
</gene>
<sequence>MAGPIQIGEVVKLAEFAWTVYDYGWSPEHNAGENYSAFGADVYTLHASLRQLDEAITRALQSPVAHGATRNGTTIGDRRSLNEIIGDYSDTLRACMEFLVENSRYAQTTGPLTNIHWNLNAVPRVNHLRSRIQMHNMRIEHVLRPLQIDLITNLHSHLDQRLTSIDSNILSIDRHLQSLIEQKFPEVASDLRRRAEEETNPIVIPSRLARTLDNMFQHHQMGRPPTLSEMVDCFLKHFKKTLAHLSPTPSVRLVKCQYLINLMKESDEMKNASRLSHWPGYIRALEADLSHECLQFKDELQSPSVFDLDDDAFIIWPTDSVLGPTPPPAATTDYELLIKLSVVADAKVGGCSTLSLHRHLKLGHRFRIMEECSPFEYTSSTHSPRLVDLDIRTAILIPIYADPVPDGAHRPPLALVLENGYGSYRYTFFNLESLLLFQQYLTGYEVASACMESRARAAFVRGGNRKTIENVTVQIWIPFNSQRQSQLEPEPQGFRRRTSSTSTGWAPSITSVSSGGSSGSDDTVAVRLDNKAANTGLGYGIMRRLPSPPLLVLFTRSDDAKSRSIVTIILNDDTDVNPDRCQCRENPDCRISSLEKSRGLLKLGALDAHKLGSASAWNVLSLPRAMPRWDDLLRVSIIFPDLGARHRMMGCLCDCSLRTEVDVNACIGRKHQGLLGIVKVLYRRSMVEYHRHGDGLEHLRR</sequence>
<evidence type="ECO:0000313" key="3">
    <source>
        <dbReference type="Proteomes" id="UP000887229"/>
    </source>
</evidence>
<dbReference type="RefSeq" id="XP_046114490.1">
    <property type="nucleotide sequence ID" value="XM_046259287.1"/>
</dbReference>
<protein>
    <submittedName>
        <fullName evidence="2">Uncharacterized protein</fullName>
    </submittedName>
</protein>
<dbReference type="EMBL" id="MU251276">
    <property type="protein sequence ID" value="KAG9250566.1"/>
    <property type="molecule type" value="Genomic_DNA"/>
</dbReference>
<dbReference type="GeneID" id="70290190"/>
<feature type="region of interest" description="Disordered" evidence="1">
    <location>
        <begin position="484"/>
        <end position="521"/>
    </location>
</feature>
<dbReference type="AlphaFoldDB" id="A0A9P7ZF55"/>
<feature type="compositionally biased region" description="Low complexity" evidence="1">
    <location>
        <begin position="510"/>
        <end position="521"/>
    </location>
</feature>
<evidence type="ECO:0000256" key="1">
    <source>
        <dbReference type="SAM" id="MobiDB-lite"/>
    </source>
</evidence>
<reference evidence="2" key="1">
    <citation type="journal article" date="2021" name="IMA Fungus">
        <title>Genomic characterization of three marine fungi, including Emericellopsis atlantica sp. nov. with signatures of a generalist lifestyle and marine biomass degradation.</title>
        <authorList>
            <person name="Hagestad O.C."/>
            <person name="Hou L."/>
            <person name="Andersen J.H."/>
            <person name="Hansen E.H."/>
            <person name="Altermark B."/>
            <person name="Li C."/>
            <person name="Kuhnert E."/>
            <person name="Cox R.J."/>
            <person name="Crous P.W."/>
            <person name="Spatafora J.W."/>
            <person name="Lail K."/>
            <person name="Amirebrahimi M."/>
            <person name="Lipzen A."/>
            <person name="Pangilinan J."/>
            <person name="Andreopoulos W."/>
            <person name="Hayes R.D."/>
            <person name="Ng V."/>
            <person name="Grigoriev I.V."/>
            <person name="Jackson S.A."/>
            <person name="Sutton T.D.S."/>
            <person name="Dobson A.D.W."/>
            <person name="Rama T."/>
        </authorList>
    </citation>
    <scope>NUCLEOTIDE SEQUENCE</scope>
    <source>
        <strain evidence="2">TS7</strain>
    </source>
</reference>
<feature type="compositionally biased region" description="Polar residues" evidence="1">
    <location>
        <begin position="499"/>
        <end position="509"/>
    </location>
</feature>
<keyword evidence="3" id="KW-1185">Reference proteome</keyword>